<feature type="compositionally biased region" description="Basic residues" evidence="1">
    <location>
        <begin position="43"/>
        <end position="53"/>
    </location>
</feature>
<gene>
    <name evidence="2" type="ORF">AAFF_G00413360</name>
</gene>
<dbReference type="AlphaFoldDB" id="A0AAD7WJN8"/>
<protein>
    <submittedName>
        <fullName evidence="2">Uncharacterized protein</fullName>
    </submittedName>
</protein>
<sequence>MSMHHSSALYFWVARFSSPASPSQSGSTIQESRVSVQAPLHTQRTRFAARSKPRGSDGLRCERLWRREGHGAAQRQLRLWKVPPCPRREARSRTRSLPPSPRV</sequence>
<reference evidence="2" key="1">
    <citation type="journal article" date="2023" name="Science">
        <title>Genome structures resolve the early diversification of teleost fishes.</title>
        <authorList>
            <person name="Parey E."/>
            <person name="Louis A."/>
            <person name="Montfort J."/>
            <person name="Bouchez O."/>
            <person name="Roques C."/>
            <person name="Iampietro C."/>
            <person name="Lluch J."/>
            <person name="Castinel A."/>
            <person name="Donnadieu C."/>
            <person name="Desvignes T."/>
            <person name="Floi Bucao C."/>
            <person name="Jouanno E."/>
            <person name="Wen M."/>
            <person name="Mejri S."/>
            <person name="Dirks R."/>
            <person name="Jansen H."/>
            <person name="Henkel C."/>
            <person name="Chen W.J."/>
            <person name="Zahm M."/>
            <person name="Cabau C."/>
            <person name="Klopp C."/>
            <person name="Thompson A.W."/>
            <person name="Robinson-Rechavi M."/>
            <person name="Braasch I."/>
            <person name="Lecointre G."/>
            <person name="Bobe J."/>
            <person name="Postlethwait J.H."/>
            <person name="Berthelot C."/>
            <person name="Roest Crollius H."/>
            <person name="Guiguen Y."/>
        </authorList>
    </citation>
    <scope>NUCLEOTIDE SEQUENCE</scope>
    <source>
        <strain evidence="2">NC1722</strain>
    </source>
</reference>
<keyword evidence="3" id="KW-1185">Reference proteome</keyword>
<organism evidence="2 3">
    <name type="scientific">Aldrovandia affinis</name>
    <dbReference type="NCBI Taxonomy" id="143900"/>
    <lineage>
        <taxon>Eukaryota</taxon>
        <taxon>Metazoa</taxon>
        <taxon>Chordata</taxon>
        <taxon>Craniata</taxon>
        <taxon>Vertebrata</taxon>
        <taxon>Euteleostomi</taxon>
        <taxon>Actinopterygii</taxon>
        <taxon>Neopterygii</taxon>
        <taxon>Teleostei</taxon>
        <taxon>Notacanthiformes</taxon>
        <taxon>Halosauridae</taxon>
        <taxon>Aldrovandia</taxon>
    </lineage>
</organism>
<dbReference type="Proteomes" id="UP001221898">
    <property type="component" value="Unassembled WGS sequence"/>
</dbReference>
<feature type="compositionally biased region" description="Low complexity" evidence="1">
    <location>
        <begin position="18"/>
        <end position="27"/>
    </location>
</feature>
<dbReference type="EMBL" id="JAINUG010000084">
    <property type="protein sequence ID" value="KAJ8399298.1"/>
    <property type="molecule type" value="Genomic_DNA"/>
</dbReference>
<proteinExistence type="predicted"/>
<evidence type="ECO:0000256" key="1">
    <source>
        <dbReference type="SAM" id="MobiDB-lite"/>
    </source>
</evidence>
<evidence type="ECO:0000313" key="2">
    <source>
        <dbReference type="EMBL" id="KAJ8399298.1"/>
    </source>
</evidence>
<feature type="region of interest" description="Disordered" evidence="1">
    <location>
        <begin position="83"/>
        <end position="103"/>
    </location>
</feature>
<accession>A0AAD7WJN8</accession>
<feature type="region of interest" description="Disordered" evidence="1">
    <location>
        <begin position="18"/>
        <end position="58"/>
    </location>
</feature>
<comment type="caution">
    <text evidence="2">The sequence shown here is derived from an EMBL/GenBank/DDBJ whole genome shotgun (WGS) entry which is preliminary data.</text>
</comment>
<name>A0AAD7WJN8_9TELE</name>
<evidence type="ECO:0000313" key="3">
    <source>
        <dbReference type="Proteomes" id="UP001221898"/>
    </source>
</evidence>